<dbReference type="FunFam" id="2.60.260.20:FF:000005">
    <property type="entry name" value="Chaperone protein dnaJ 1, mitochondrial"/>
    <property type="match status" value="1"/>
</dbReference>
<keyword evidence="2" id="KW-0677">Repeat</keyword>
<dbReference type="PANTHER" id="PTHR43096:SF52">
    <property type="entry name" value="DNAJ HOMOLOG 1, MITOCHONDRIAL-RELATED"/>
    <property type="match status" value="1"/>
</dbReference>
<dbReference type="PATRIC" id="fig|1429043.3.peg.466"/>
<sequence>MAEDYYKTLGLEKSASPTEIKKAYRKLAMKYHPDRNKGDKAAEEKFKAVNEAYAVLSDEQKRKQYDAFGSQGFKQRFSQDDIYQGSDIADILREMGLGGFSRFFSGRGGPQPGGGGGFRTYTFTGQGPGQAQGGTQGFDFSQGFGDATAQPMKGTDLIYELPVSLEEVFHGANKMVSYRRGGKMERVSVKIPAGIATGQKLRLGGKGEPGPAGAQPGDLLIRVRVLEHSSYKREGDDLEYEKEINFSQAALGDKVEVTTLGNNNLSIKVPKGAQNGSRLRLKGQGLPRFKGSGRGDLYVKLKVKIPKKLNSRQKELLQELAKEGL</sequence>
<dbReference type="InterPro" id="IPR036869">
    <property type="entry name" value="J_dom_sf"/>
</dbReference>
<dbReference type="InterPro" id="IPR018253">
    <property type="entry name" value="DnaJ_domain_CS"/>
</dbReference>
<evidence type="ECO:0000256" key="5">
    <source>
        <dbReference type="ARBA" id="ARBA00023186"/>
    </source>
</evidence>
<dbReference type="InterPro" id="IPR008971">
    <property type="entry name" value="HSP40/DnaJ_pept-bd"/>
</dbReference>
<keyword evidence="1" id="KW-0479">Metal-binding</keyword>
<dbReference type="GO" id="GO:0005737">
    <property type="term" value="C:cytoplasm"/>
    <property type="evidence" value="ECO:0007669"/>
    <property type="project" value="TreeGrafter"/>
</dbReference>
<dbReference type="CDD" id="cd06257">
    <property type="entry name" value="DnaJ"/>
    <property type="match status" value="1"/>
</dbReference>
<dbReference type="SMART" id="SM00271">
    <property type="entry name" value="DnaJ"/>
    <property type="match status" value="1"/>
</dbReference>
<dbReference type="SUPFAM" id="SSF49493">
    <property type="entry name" value="HSP40/DnaJ peptide-binding domain"/>
    <property type="match status" value="2"/>
</dbReference>
<dbReference type="InterPro" id="IPR001623">
    <property type="entry name" value="DnaJ_domain"/>
</dbReference>
<gene>
    <name evidence="7" type="ORF">X474_02220</name>
</gene>
<keyword evidence="8" id="KW-1185">Reference proteome</keyword>
<dbReference type="Pfam" id="PF01556">
    <property type="entry name" value="DnaJ_C"/>
    <property type="match status" value="1"/>
</dbReference>
<evidence type="ECO:0000256" key="4">
    <source>
        <dbReference type="ARBA" id="ARBA00022833"/>
    </source>
</evidence>
<dbReference type="EMBL" id="AZAC01000002">
    <property type="protein sequence ID" value="KIX15550.1"/>
    <property type="molecule type" value="Genomic_DNA"/>
</dbReference>
<dbReference type="OrthoDB" id="9779889at2"/>
<evidence type="ECO:0000256" key="2">
    <source>
        <dbReference type="ARBA" id="ARBA00022737"/>
    </source>
</evidence>
<dbReference type="GO" id="GO:0042026">
    <property type="term" value="P:protein refolding"/>
    <property type="evidence" value="ECO:0007669"/>
    <property type="project" value="TreeGrafter"/>
</dbReference>
<protein>
    <submittedName>
        <fullName evidence="7">Integrase</fullName>
    </submittedName>
</protein>
<keyword evidence="3" id="KW-0863">Zinc-finger</keyword>
<dbReference type="InParanoid" id="A0A0D2K1L2"/>
<keyword evidence="5" id="KW-0143">Chaperone</keyword>
<dbReference type="GO" id="GO:0051082">
    <property type="term" value="F:unfolded protein binding"/>
    <property type="evidence" value="ECO:0007669"/>
    <property type="project" value="InterPro"/>
</dbReference>
<dbReference type="AlphaFoldDB" id="A0A0D2K1L2"/>
<dbReference type="Gene3D" id="2.60.260.20">
    <property type="entry name" value="Urease metallochaperone UreE, N-terminal domain"/>
    <property type="match status" value="2"/>
</dbReference>
<feature type="domain" description="J" evidence="6">
    <location>
        <begin position="4"/>
        <end position="69"/>
    </location>
</feature>
<comment type="caution">
    <text evidence="7">The sequence shown here is derived from an EMBL/GenBank/DDBJ whole genome shotgun (WGS) entry which is preliminary data.</text>
</comment>
<dbReference type="PANTHER" id="PTHR43096">
    <property type="entry name" value="DNAJ HOMOLOG 1, MITOCHONDRIAL-RELATED"/>
    <property type="match status" value="1"/>
</dbReference>
<dbReference type="STRING" id="1429043.X474_02220"/>
<reference evidence="7 8" key="1">
    <citation type="submission" date="2013-11" db="EMBL/GenBank/DDBJ databases">
        <title>Metagenomic analysis of a methanogenic consortium involved in long chain n-alkane degradation.</title>
        <authorList>
            <person name="Davidova I.A."/>
            <person name="Callaghan A.V."/>
            <person name="Wawrik B."/>
            <person name="Pruitt S."/>
            <person name="Marks C."/>
            <person name="Duncan K.E."/>
            <person name="Suflita J.M."/>
        </authorList>
    </citation>
    <scope>NUCLEOTIDE SEQUENCE [LARGE SCALE GENOMIC DNA]</scope>
    <source>
        <strain evidence="7 8">SPR</strain>
    </source>
</reference>
<dbReference type="SUPFAM" id="SSF46565">
    <property type="entry name" value="Chaperone J-domain"/>
    <property type="match status" value="1"/>
</dbReference>
<dbReference type="Pfam" id="PF00226">
    <property type="entry name" value="DnaJ"/>
    <property type="match status" value="1"/>
</dbReference>
<dbReference type="Gene3D" id="1.10.287.110">
    <property type="entry name" value="DnaJ domain"/>
    <property type="match status" value="1"/>
</dbReference>
<evidence type="ECO:0000313" key="8">
    <source>
        <dbReference type="Proteomes" id="UP000032233"/>
    </source>
</evidence>
<accession>A0A0D2K1L2</accession>
<keyword evidence="4" id="KW-0862">Zinc</keyword>
<dbReference type="RefSeq" id="WP_044346439.1">
    <property type="nucleotide sequence ID" value="NZ_AZAC01000002.1"/>
</dbReference>
<name>A0A0D2K1L2_9BACT</name>
<dbReference type="GO" id="GO:0008270">
    <property type="term" value="F:zinc ion binding"/>
    <property type="evidence" value="ECO:0007669"/>
    <property type="project" value="UniProtKB-KW"/>
</dbReference>
<dbReference type="PROSITE" id="PS50076">
    <property type="entry name" value="DNAJ_2"/>
    <property type="match status" value="1"/>
</dbReference>
<dbReference type="InterPro" id="IPR002939">
    <property type="entry name" value="DnaJ_C"/>
</dbReference>
<dbReference type="PROSITE" id="PS00636">
    <property type="entry name" value="DNAJ_1"/>
    <property type="match status" value="1"/>
</dbReference>
<dbReference type="CDD" id="cd10747">
    <property type="entry name" value="DnaJ_C"/>
    <property type="match status" value="1"/>
</dbReference>
<organism evidence="7 8">
    <name type="scientific">Dethiosulfatarculus sandiegensis</name>
    <dbReference type="NCBI Taxonomy" id="1429043"/>
    <lineage>
        <taxon>Bacteria</taxon>
        <taxon>Pseudomonadati</taxon>
        <taxon>Thermodesulfobacteriota</taxon>
        <taxon>Desulfarculia</taxon>
        <taxon>Desulfarculales</taxon>
        <taxon>Desulfarculaceae</taxon>
        <taxon>Dethiosulfatarculus</taxon>
    </lineage>
</organism>
<proteinExistence type="predicted"/>
<dbReference type="Proteomes" id="UP000032233">
    <property type="component" value="Unassembled WGS sequence"/>
</dbReference>
<evidence type="ECO:0000313" key="7">
    <source>
        <dbReference type="EMBL" id="KIX15550.1"/>
    </source>
</evidence>
<evidence type="ECO:0000259" key="6">
    <source>
        <dbReference type="PROSITE" id="PS50076"/>
    </source>
</evidence>
<evidence type="ECO:0000256" key="3">
    <source>
        <dbReference type="ARBA" id="ARBA00022771"/>
    </source>
</evidence>
<evidence type="ECO:0000256" key="1">
    <source>
        <dbReference type="ARBA" id="ARBA00022723"/>
    </source>
</evidence>
<dbReference type="PRINTS" id="PR00625">
    <property type="entry name" value="JDOMAIN"/>
</dbReference>